<feature type="transmembrane region" description="Helical" evidence="1">
    <location>
        <begin position="33"/>
        <end position="51"/>
    </location>
</feature>
<evidence type="ECO:0000256" key="1">
    <source>
        <dbReference type="SAM" id="Phobius"/>
    </source>
</evidence>
<gene>
    <name evidence="2" type="ORF">HW115_15550</name>
</gene>
<keyword evidence="1" id="KW-0472">Membrane</keyword>
<dbReference type="InterPro" id="IPR025489">
    <property type="entry name" value="DUF4381"/>
</dbReference>
<accession>A0A851GPV8</accession>
<comment type="caution">
    <text evidence="2">The sequence shown here is derived from an EMBL/GenBank/DDBJ whole genome shotgun (WGS) entry which is preliminary data.</text>
</comment>
<dbReference type="RefSeq" id="WP_178933867.1">
    <property type="nucleotide sequence ID" value="NZ_JACBAZ010000007.1"/>
</dbReference>
<keyword evidence="1" id="KW-0812">Transmembrane</keyword>
<organism evidence="2 3">
    <name type="scientific">Oceaniferula marina</name>
    <dbReference type="NCBI Taxonomy" id="2748318"/>
    <lineage>
        <taxon>Bacteria</taxon>
        <taxon>Pseudomonadati</taxon>
        <taxon>Verrucomicrobiota</taxon>
        <taxon>Verrucomicrobiia</taxon>
        <taxon>Verrucomicrobiales</taxon>
        <taxon>Verrucomicrobiaceae</taxon>
        <taxon>Oceaniferula</taxon>
    </lineage>
</organism>
<proteinExistence type="predicted"/>
<dbReference type="Pfam" id="PF14316">
    <property type="entry name" value="DUF4381"/>
    <property type="match status" value="1"/>
</dbReference>
<keyword evidence="1" id="KW-1133">Transmembrane helix</keyword>
<sequence length="173" mass="19332">MSKLFESDWGNESLREIVEVEFPEPVPLVPSTPGWWILLLGLVGLMARSLWRRRQRYLRDRYRRDALEQLATIKQHLAAGKQEAVRELAPLLRATAVAAGGRDLVSGLEGDDYAAALAGLSPGKDYLSVSAIGDLQLLAYAPLDEVRGMDTQRLEILMTAMENWIQNHKGDYA</sequence>
<reference evidence="2 3" key="1">
    <citation type="submission" date="2020-07" db="EMBL/GenBank/DDBJ databases">
        <title>Roseicoccus Jingziensis gen. nov., sp. nov., isolated from coastal seawater.</title>
        <authorList>
            <person name="Feng X."/>
        </authorList>
    </citation>
    <scope>NUCLEOTIDE SEQUENCE [LARGE SCALE GENOMIC DNA]</scope>
    <source>
        <strain evidence="2 3">N1E253</strain>
    </source>
</reference>
<dbReference type="AlphaFoldDB" id="A0A851GPV8"/>
<keyword evidence="3" id="KW-1185">Reference proteome</keyword>
<protein>
    <submittedName>
        <fullName evidence="2">DUF4381 domain-containing protein</fullName>
    </submittedName>
</protein>
<name>A0A851GPV8_9BACT</name>
<dbReference type="Proteomes" id="UP000557872">
    <property type="component" value="Unassembled WGS sequence"/>
</dbReference>
<evidence type="ECO:0000313" key="2">
    <source>
        <dbReference type="EMBL" id="NWK57037.1"/>
    </source>
</evidence>
<evidence type="ECO:0000313" key="3">
    <source>
        <dbReference type="Proteomes" id="UP000557872"/>
    </source>
</evidence>
<dbReference type="EMBL" id="JACBAZ010000007">
    <property type="protein sequence ID" value="NWK57037.1"/>
    <property type="molecule type" value="Genomic_DNA"/>
</dbReference>